<keyword evidence="2" id="KW-1185">Reference proteome</keyword>
<organism evidence="1 2">
    <name type="scientific">Streptomyces andamanensis</name>
    <dbReference type="NCBI Taxonomy" id="1565035"/>
    <lineage>
        <taxon>Bacteria</taxon>
        <taxon>Bacillati</taxon>
        <taxon>Actinomycetota</taxon>
        <taxon>Actinomycetes</taxon>
        <taxon>Kitasatosporales</taxon>
        <taxon>Streptomycetaceae</taxon>
        <taxon>Streptomyces</taxon>
    </lineage>
</organism>
<reference evidence="2" key="1">
    <citation type="journal article" date="2019" name="Int. J. Syst. Evol. Microbiol.">
        <title>The Global Catalogue of Microorganisms (GCM) 10K type strain sequencing project: providing services to taxonomists for standard genome sequencing and annotation.</title>
        <authorList>
            <consortium name="The Broad Institute Genomics Platform"/>
            <consortium name="The Broad Institute Genome Sequencing Center for Infectious Disease"/>
            <person name="Wu L."/>
            <person name="Ma J."/>
        </authorList>
    </citation>
    <scope>NUCLEOTIDE SEQUENCE [LARGE SCALE GENOMIC DNA]</scope>
    <source>
        <strain evidence="2">PCU 347</strain>
    </source>
</reference>
<evidence type="ECO:0000313" key="2">
    <source>
        <dbReference type="Proteomes" id="UP001595824"/>
    </source>
</evidence>
<evidence type="ECO:0000313" key="1">
    <source>
        <dbReference type="EMBL" id="MFC4328326.1"/>
    </source>
</evidence>
<sequence length="117" mass="12926">MADDLTTKIERALNHRGNTRSWMDKTPEEISRDEEPWMLAVTLSPSQYGDAAQRTVARINGDWGFHLGSDLRPGDCSIVLAGPRYHLIGALGFYTGGWSSAQIELRPKSAVLPDQEG</sequence>
<comment type="caution">
    <text evidence="1">The sequence shown here is derived from an EMBL/GenBank/DDBJ whole genome shotgun (WGS) entry which is preliminary data.</text>
</comment>
<protein>
    <submittedName>
        <fullName evidence="1">Uncharacterized protein</fullName>
    </submittedName>
</protein>
<dbReference type="RefSeq" id="WP_381738502.1">
    <property type="nucleotide sequence ID" value="NZ_JBHSDP010000011.1"/>
</dbReference>
<name>A0ABV8TCH8_9ACTN</name>
<dbReference type="EMBL" id="JBHSDP010000011">
    <property type="protein sequence ID" value="MFC4328326.1"/>
    <property type="molecule type" value="Genomic_DNA"/>
</dbReference>
<gene>
    <name evidence="1" type="ORF">ACFPC0_10860</name>
</gene>
<accession>A0ABV8TCH8</accession>
<dbReference type="Proteomes" id="UP001595824">
    <property type="component" value="Unassembled WGS sequence"/>
</dbReference>
<proteinExistence type="predicted"/>